<keyword evidence="1" id="KW-0880">Kelch repeat</keyword>
<dbReference type="PROSITE" id="PS50097">
    <property type="entry name" value="BTB"/>
    <property type="match status" value="2"/>
</dbReference>
<organism evidence="4 5">
    <name type="scientific">Stylophora pistillata</name>
    <name type="common">Smooth cauliflower coral</name>
    <dbReference type="NCBI Taxonomy" id="50429"/>
    <lineage>
        <taxon>Eukaryota</taxon>
        <taxon>Metazoa</taxon>
        <taxon>Cnidaria</taxon>
        <taxon>Anthozoa</taxon>
        <taxon>Hexacorallia</taxon>
        <taxon>Scleractinia</taxon>
        <taxon>Astrocoeniina</taxon>
        <taxon>Pocilloporidae</taxon>
        <taxon>Stylophora</taxon>
    </lineage>
</organism>
<dbReference type="InterPro" id="IPR015915">
    <property type="entry name" value="Kelch-typ_b-propeller"/>
</dbReference>
<dbReference type="EMBL" id="LSMT01000342">
    <property type="protein sequence ID" value="PFX19841.1"/>
    <property type="molecule type" value="Genomic_DNA"/>
</dbReference>
<protein>
    <submittedName>
        <fullName evidence="4">Kelch-like protein 3</fullName>
    </submittedName>
</protein>
<proteinExistence type="predicted"/>
<dbReference type="SMART" id="SM00225">
    <property type="entry name" value="BTB"/>
    <property type="match status" value="1"/>
</dbReference>
<comment type="caution">
    <text evidence="4">The sequence shown here is derived from an EMBL/GenBank/DDBJ whole genome shotgun (WGS) entry which is preliminary data.</text>
</comment>
<dbReference type="Gene3D" id="1.25.40.420">
    <property type="match status" value="2"/>
</dbReference>
<dbReference type="Pfam" id="PF00651">
    <property type="entry name" value="BTB"/>
    <property type="match status" value="2"/>
</dbReference>
<feature type="domain" description="BTB" evidence="3">
    <location>
        <begin position="1203"/>
        <end position="1271"/>
    </location>
</feature>
<dbReference type="SUPFAM" id="SSF50965">
    <property type="entry name" value="Galactose oxidase, central domain"/>
    <property type="match status" value="1"/>
</dbReference>
<reference evidence="5" key="1">
    <citation type="journal article" date="2017" name="bioRxiv">
        <title>Comparative analysis of the genomes of Stylophora pistillata and Acropora digitifera provides evidence for extensive differences between species of corals.</title>
        <authorList>
            <person name="Voolstra C.R."/>
            <person name="Li Y."/>
            <person name="Liew Y.J."/>
            <person name="Baumgarten S."/>
            <person name="Zoccola D."/>
            <person name="Flot J.-F."/>
            <person name="Tambutte S."/>
            <person name="Allemand D."/>
            <person name="Aranda M."/>
        </authorList>
    </citation>
    <scope>NUCLEOTIDE SEQUENCE [LARGE SCALE GENOMIC DNA]</scope>
</reference>
<dbReference type="InterPro" id="IPR011333">
    <property type="entry name" value="SKP1/BTB/POZ_sf"/>
</dbReference>
<dbReference type="PANTHER" id="PTHR45632">
    <property type="entry name" value="LD33804P"/>
    <property type="match status" value="1"/>
</dbReference>
<sequence length="1737" mass="196310">MKENKEGIVRFEEISGSVVEDILEFLYTGTVEVTEENAEELVAAANYLLLPSLKVISGRIIEQKMNYSNCISTFYLAEKYQCDELLTGSKNFIQANFASVAVMDEFLSLESKEVGRWLSSDEITVKVEADAFEIMLKWIEHNRSERKANLEELFRHVRLDFLSRDYLIDVVTNELVQENPICLKMGLDALKKTTFSIEGEKQQSPRKGVETSAIVTIGGNYTLCFLPEKDQWKRLADRRSFGINDIYYIIKFREQLYAFRSNYDNAEGFNPFLNAWSTLDISANYSPVVAVKGEIYAVEVQTSPEQTTVKKYNVESCIWETLLSSLEGCRGEACLVAAGSHLYVLGGRPPSSSQNVAKAERFDTVENKWEEIADMREERGNAFGVVMHEKIFVAGGSHRERNSVLQTCEVYNISTNEWYLTGSLMVSRKEGSMVCLNEKLYVLGGRNDRNEAERTIECFDPEEGKWIHKTIIPVESAERMLVLLQPAAVCTCWLEGIKSHGITPKKLRDSIPWGTNGRKSQTCYKKEAKLLEWLLEEKSSLLEEQAGQGTYKLVRRTLRRQMSGNMLRTSAFHVLVVVWFEWKAFDLLPLAIVMACVKLVMDAITKMATFSDEDDLSKSPRKGYDARVVTARGGMYTFCYLPEEDLWKRLPDGLRDINASSTQMIKFRDQLFAFSGYQKSERYDPLFNAWSQLNFNISYAKVAVLKGEIYAVQVDTFRRKTATKRTFPTVCTMRSIETVRDAALRTKGSGGPSVIDANGFRRLLTCKSFKRTGTELCEAIASMTKRLSTEYVDPPGLEAILANRLIPLDKGEGAVRPIGVGEVLRRIMGKCVTKVTKPDVIDASGSLQVCTGHWSGSEAAIHAMRELFEHDNSDAFNSLNRAAALHNIGVLCPSIATYAINTYREPERLFIVGGQELRSSEGTTQADPLAMSLYAISLQPLITRLQVKSAASQCWHADDAIGCGSLGDVKTWWDELMEWVAQVTRLPEFATTQPQSSYAAFVFGLRHRWTYLLRTLPGLAPFLEPLERATADLLVLAITEHVTTQEERDLLELPVRLGGLGLINPARTASQEYETSVKITGPLVRQIIKHAQEPPDETEIKTLQANARREKDELLKRQCEQVRESLSTKTERAVELAAEKGASDWLTVIPIKEMNFNLDKREFRDAIKLRMESLQPISAAEQSAICVEMLKRLNNQRKQNYLCDIILASKDNSEFKAHRNVLSAASPFFCKLLQSDMKENREGIIRFDEISGSVMGDVLEFIYTGTVEVTQENAEELIATGNYLMIPSLKTVSGRFLEGEMSNSSCISTFYIAEKYDCVELKRNSKKFIHENFDSVGEMDEFLSLEAKEVARWISSDEIAVEAEASVFKIILKWVEHSKSERIAAFEELFPHVRLSFLSRDCLEDIVTNELVRENLACVKLVMDATTKMTTITDDDDLPMSPRKGYDTRVIVARGGKYTFCFLPEEDLWKRLPDGVKDMNAHSTQMIKFRDQLFTFSHGPNSERYDPLFNVWCELKFSADAAKVAVLNGEIYALKINFWEAVAKRYNVKQCTWETLHSSQGYLRKSSCVVAADRHLYLLGGVSADTRENVAKAERFDTVENKWEEIADMLEERSEAFGVASQEKIFVAGGTGRRGKLQTCEMYTTSTNEWQCIANLNVPRSNGSMVCLNGKLYVLGGRNRNGRTELSVEYFHLANEQWIQKTTIPVTNIDTGNKITFAASVLKLSRELLDKLNIVGE</sequence>
<dbReference type="InterPro" id="IPR011705">
    <property type="entry name" value="BACK"/>
</dbReference>
<dbReference type="SUPFAM" id="SSF117281">
    <property type="entry name" value="Kelch motif"/>
    <property type="match status" value="2"/>
</dbReference>
<dbReference type="Gene3D" id="2.120.10.80">
    <property type="entry name" value="Kelch-type beta propeller"/>
    <property type="match status" value="2"/>
</dbReference>
<name>A0A2B4RQF8_STYPI</name>
<evidence type="ECO:0000313" key="4">
    <source>
        <dbReference type="EMBL" id="PFX19841.1"/>
    </source>
</evidence>
<dbReference type="SMART" id="SM00875">
    <property type="entry name" value="BACK"/>
    <property type="match status" value="2"/>
</dbReference>
<dbReference type="Proteomes" id="UP000225706">
    <property type="component" value="Unassembled WGS sequence"/>
</dbReference>
<dbReference type="Gene3D" id="3.30.710.10">
    <property type="entry name" value="Potassium Channel Kv1.1, Chain A"/>
    <property type="match status" value="2"/>
</dbReference>
<keyword evidence="2" id="KW-0677">Repeat</keyword>
<dbReference type="InterPro" id="IPR006652">
    <property type="entry name" value="Kelch_1"/>
</dbReference>
<dbReference type="OrthoDB" id="5987714at2759"/>
<dbReference type="Pfam" id="PF07707">
    <property type="entry name" value="BACK"/>
    <property type="match status" value="2"/>
</dbReference>
<dbReference type="FunFam" id="1.25.40.420:FF:000001">
    <property type="entry name" value="Kelch-like family member 12"/>
    <property type="match status" value="2"/>
</dbReference>
<dbReference type="InterPro" id="IPR011043">
    <property type="entry name" value="Gal_Oxase/kelch_b-propeller"/>
</dbReference>
<dbReference type="SUPFAM" id="SSF54695">
    <property type="entry name" value="POZ domain"/>
    <property type="match status" value="2"/>
</dbReference>
<evidence type="ECO:0000313" key="5">
    <source>
        <dbReference type="Proteomes" id="UP000225706"/>
    </source>
</evidence>
<keyword evidence="5" id="KW-1185">Reference proteome</keyword>
<dbReference type="SMART" id="SM00612">
    <property type="entry name" value="Kelch"/>
    <property type="match status" value="6"/>
</dbReference>
<dbReference type="Pfam" id="PF01344">
    <property type="entry name" value="Kelch_1"/>
    <property type="match status" value="3"/>
</dbReference>
<evidence type="ECO:0000256" key="2">
    <source>
        <dbReference type="ARBA" id="ARBA00022737"/>
    </source>
</evidence>
<dbReference type="PANTHER" id="PTHR45632:SF3">
    <property type="entry name" value="KELCH-LIKE PROTEIN 32"/>
    <property type="match status" value="1"/>
</dbReference>
<evidence type="ECO:0000256" key="1">
    <source>
        <dbReference type="ARBA" id="ARBA00022441"/>
    </source>
</evidence>
<dbReference type="InterPro" id="IPR000210">
    <property type="entry name" value="BTB/POZ_dom"/>
</dbReference>
<dbReference type="Pfam" id="PF24681">
    <property type="entry name" value="Kelch_KLHDC2_KLHL20_DRC7"/>
    <property type="match status" value="1"/>
</dbReference>
<accession>A0A2B4RQF8</accession>
<feature type="domain" description="BTB" evidence="3">
    <location>
        <begin position="1"/>
        <end position="35"/>
    </location>
</feature>
<gene>
    <name evidence="4" type="primary">KLHL3</name>
    <name evidence="4" type="ORF">AWC38_SpisGene15738</name>
</gene>
<evidence type="ECO:0000259" key="3">
    <source>
        <dbReference type="PROSITE" id="PS50097"/>
    </source>
</evidence>